<evidence type="ECO:0000256" key="1">
    <source>
        <dbReference type="SAM" id="MobiDB-lite"/>
    </source>
</evidence>
<dbReference type="KEGG" id="sti:Sthe_2418"/>
<evidence type="ECO:0000313" key="2">
    <source>
        <dbReference type="EMBL" id="ACZ39834.1"/>
    </source>
</evidence>
<dbReference type="Proteomes" id="UP000002027">
    <property type="component" value="Chromosome 1"/>
</dbReference>
<dbReference type="HOGENOM" id="CLU_2920451_0_0_0"/>
<proteinExistence type="predicted"/>
<gene>
    <name evidence="2" type="ordered locus">Sthe_2418</name>
</gene>
<evidence type="ECO:0000313" key="3">
    <source>
        <dbReference type="Proteomes" id="UP000002027"/>
    </source>
</evidence>
<feature type="region of interest" description="Disordered" evidence="1">
    <location>
        <begin position="41"/>
        <end position="61"/>
    </location>
</feature>
<dbReference type="RefSeq" id="WP_012872875.1">
    <property type="nucleotide sequence ID" value="NC_013523.1"/>
</dbReference>
<dbReference type="AlphaFoldDB" id="D1C7W3"/>
<protein>
    <submittedName>
        <fullName evidence="2">Uncharacterized protein</fullName>
    </submittedName>
</protein>
<sequence>MNVVYPPATRSRAPVILSAAKDLASDRPRTGEILRLGRSRRARLAAAPGTAQDDSIRAAPV</sequence>
<dbReference type="InParanoid" id="D1C7W3"/>
<accession>D1C7W3</accession>
<reference evidence="3" key="1">
    <citation type="submission" date="2009-11" db="EMBL/GenBank/DDBJ databases">
        <title>The complete chromosome 1 of Sphaerobacter thermophilus DSM 20745.</title>
        <authorList>
            <person name="Lucas S."/>
            <person name="Copeland A."/>
            <person name="Lapidus A."/>
            <person name="Glavina del Rio T."/>
            <person name="Dalin E."/>
            <person name="Tice H."/>
            <person name="Bruce D."/>
            <person name="Goodwin L."/>
            <person name="Pitluck S."/>
            <person name="Kyrpides N."/>
            <person name="Mavromatis K."/>
            <person name="Ivanova N."/>
            <person name="Mikhailova N."/>
            <person name="LaButti K.M."/>
            <person name="Clum A."/>
            <person name="Sun H.I."/>
            <person name="Brettin T."/>
            <person name="Detter J.C."/>
            <person name="Han C."/>
            <person name="Larimer F."/>
            <person name="Land M."/>
            <person name="Hauser L."/>
            <person name="Markowitz V."/>
            <person name="Cheng J.F."/>
            <person name="Hugenholtz P."/>
            <person name="Woyke T."/>
            <person name="Wu D."/>
            <person name="Steenblock K."/>
            <person name="Schneider S."/>
            <person name="Pukall R."/>
            <person name="Goeker M."/>
            <person name="Klenk H.P."/>
            <person name="Eisen J.A."/>
        </authorList>
    </citation>
    <scope>NUCLEOTIDE SEQUENCE [LARGE SCALE GENOMIC DNA]</scope>
    <source>
        <strain evidence="3">ATCC 49802 / DSM 20745 / S 6022</strain>
    </source>
</reference>
<organism evidence="2 3">
    <name type="scientific">Sphaerobacter thermophilus (strain ATCC 49802 / DSM 20745 / KCCM 41009 / NCIMB 13125 / S 6022)</name>
    <dbReference type="NCBI Taxonomy" id="479434"/>
    <lineage>
        <taxon>Bacteria</taxon>
        <taxon>Pseudomonadati</taxon>
        <taxon>Thermomicrobiota</taxon>
        <taxon>Thermomicrobia</taxon>
        <taxon>Sphaerobacterales</taxon>
        <taxon>Sphaerobacterineae</taxon>
        <taxon>Sphaerobacteraceae</taxon>
        <taxon>Sphaerobacter</taxon>
    </lineage>
</organism>
<name>D1C7W3_SPHTD</name>
<reference evidence="2 3" key="2">
    <citation type="journal article" date="2010" name="Stand. Genomic Sci.">
        <title>Complete genome sequence of Desulfohalobium retbaense type strain (HR(100)).</title>
        <authorList>
            <person name="Spring S."/>
            <person name="Nolan M."/>
            <person name="Lapidus A."/>
            <person name="Glavina Del Rio T."/>
            <person name="Copeland A."/>
            <person name="Tice H."/>
            <person name="Cheng J.F."/>
            <person name="Lucas S."/>
            <person name="Land M."/>
            <person name="Chen F."/>
            <person name="Bruce D."/>
            <person name="Goodwin L."/>
            <person name="Pitluck S."/>
            <person name="Ivanova N."/>
            <person name="Mavromatis K."/>
            <person name="Mikhailova N."/>
            <person name="Pati A."/>
            <person name="Chen A."/>
            <person name="Palaniappan K."/>
            <person name="Hauser L."/>
            <person name="Chang Y.J."/>
            <person name="Jeffries C.D."/>
            <person name="Munk C."/>
            <person name="Kiss H."/>
            <person name="Chain P."/>
            <person name="Han C."/>
            <person name="Brettin T."/>
            <person name="Detter J.C."/>
            <person name="Schuler E."/>
            <person name="Goker M."/>
            <person name="Rohde M."/>
            <person name="Bristow J."/>
            <person name="Eisen J.A."/>
            <person name="Markowitz V."/>
            <person name="Hugenholtz P."/>
            <person name="Kyrpides N.C."/>
            <person name="Klenk H.P."/>
        </authorList>
    </citation>
    <scope>NUCLEOTIDE SEQUENCE [LARGE SCALE GENOMIC DNA]</scope>
    <source>
        <strain evidence="3">ATCC 49802 / DSM 20745 / S 6022</strain>
    </source>
</reference>
<keyword evidence="3" id="KW-1185">Reference proteome</keyword>
<dbReference type="EMBL" id="CP001823">
    <property type="protein sequence ID" value="ACZ39834.1"/>
    <property type="molecule type" value="Genomic_DNA"/>
</dbReference>